<gene>
    <name evidence="2" type="ORF">EMH_0034250</name>
</gene>
<evidence type="ECO:0000313" key="3">
    <source>
        <dbReference type="Proteomes" id="UP000030744"/>
    </source>
</evidence>
<reference evidence="2" key="1">
    <citation type="submission" date="2013-10" db="EMBL/GenBank/DDBJ databases">
        <title>Genomic analysis of the causative agents of coccidiosis in chickens.</title>
        <authorList>
            <person name="Reid A.J."/>
            <person name="Blake D."/>
            <person name="Billington K."/>
            <person name="Browne H."/>
            <person name="Dunn M."/>
            <person name="Hung S."/>
            <person name="Kawahara F."/>
            <person name="Miranda-Saavedra D."/>
            <person name="Mourier T."/>
            <person name="Nagra H."/>
            <person name="Otto T.D."/>
            <person name="Rawlings N."/>
            <person name="Sanchez A."/>
            <person name="Sanders M."/>
            <person name="Subramaniam C."/>
            <person name="Tay Y."/>
            <person name="Dear P."/>
            <person name="Doerig C."/>
            <person name="Gruber A."/>
            <person name="Parkinson J."/>
            <person name="Shirley M."/>
            <person name="Wan K.L."/>
            <person name="Berriman M."/>
            <person name="Tomley F."/>
            <person name="Pain A."/>
        </authorList>
    </citation>
    <scope>NUCLEOTIDE SEQUENCE [LARGE SCALE GENOMIC DNA]</scope>
    <source>
        <strain evidence="2">Houghton</strain>
    </source>
</reference>
<organism evidence="2 3">
    <name type="scientific">Eimeria mitis</name>
    <dbReference type="NCBI Taxonomy" id="44415"/>
    <lineage>
        <taxon>Eukaryota</taxon>
        <taxon>Sar</taxon>
        <taxon>Alveolata</taxon>
        <taxon>Apicomplexa</taxon>
        <taxon>Conoidasida</taxon>
        <taxon>Coccidia</taxon>
        <taxon>Eucoccidiorida</taxon>
        <taxon>Eimeriorina</taxon>
        <taxon>Eimeriidae</taxon>
        <taxon>Eimeria</taxon>
    </lineage>
</organism>
<dbReference type="GeneID" id="60403962"/>
<dbReference type="InterPro" id="IPR038607">
    <property type="entry name" value="PhoD-like_sf"/>
</dbReference>
<accession>U6KIM4</accession>
<dbReference type="InterPro" id="IPR018946">
    <property type="entry name" value="PhoD-like_MPP"/>
</dbReference>
<protein>
    <recommendedName>
        <fullName evidence="1">PhoD-like phosphatase metallophosphatase domain-containing protein</fullName>
    </recommendedName>
</protein>
<keyword evidence="3" id="KW-1185">Reference proteome</keyword>
<dbReference type="SUPFAM" id="SSF56300">
    <property type="entry name" value="Metallo-dependent phosphatases"/>
    <property type="match status" value="1"/>
</dbReference>
<dbReference type="Proteomes" id="UP000030744">
    <property type="component" value="Unassembled WGS sequence"/>
</dbReference>
<evidence type="ECO:0000259" key="1">
    <source>
        <dbReference type="Pfam" id="PF09423"/>
    </source>
</evidence>
<name>U6KIM4_9EIME</name>
<dbReference type="VEuPathDB" id="ToxoDB:EMH_0034250"/>
<dbReference type="Pfam" id="PF09423">
    <property type="entry name" value="PhoD"/>
    <property type="match status" value="1"/>
</dbReference>
<dbReference type="Gene3D" id="3.60.21.70">
    <property type="entry name" value="PhoD-like phosphatase"/>
    <property type="match status" value="1"/>
</dbReference>
<feature type="domain" description="PhoD-like phosphatase metallophosphatase" evidence="1">
    <location>
        <begin position="23"/>
        <end position="223"/>
    </location>
</feature>
<reference evidence="2" key="2">
    <citation type="submission" date="2013-10" db="EMBL/GenBank/DDBJ databases">
        <authorList>
            <person name="Aslett M."/>
        </authorList>
    </citation>
    <scope>NUCLEOTIDE SEQUENCE [LARGE SCALE GENOMIC DNA]</scope>
    <source>
        <strain evidence="2">Houghton</strain>
    </source>
</reference>
<evidence type="ECO:0000313" key="2">
    <source>
        <dbReference type="EMBL" id="CDJ36117.1"/>
    </source>
</evidence>
<dbReference type="PANTHER" id="PTHR33987:SF1">
    <property type="entry name" value="CALCINEURIN-LIKE METALLO-PHOSPHOESTERASE SUPERFAMILY PROTEIN"/>
    <property type="match status" value="1"/>
</dbReference>
<dbReference type="AlphaFoldDB" id="U6KIM4"/>
<proteinExistence type="predicted"/>
<dbReference type="InterPro" id="IPR029052">
    <property type="entry name" value="Metallo-depent_PP-like"/>
</dbReference>
<dbReference type="OrthoDB" id="10266805at2759"/>
<dbReference type="PANTHER" id="PTHR33987">
    <property type="entry name" value="CALCINEURIN-LIKE METALLO-PHOSPHOESTERASE SUPERFAMILY PROTEIN"/>
    <property type="match status" value="1"/>
</dbReference>
<dbReference type="RefSeq" id="XP_037878406.1">
    <property type="nucleotide sequence ID" value="XM_038022552.1"/>
</dbReference>
<sequence>MQGNSKEAHMDRLDAKHDIEGRRVWKYISRRRPHAFLWMGDNVYADHMQLPTASDSRNFLWKLSEGKMPIPPPGLIAAYNSQLANTEYTEFLREVPSIAGTWDDHDMGEDNANKIGTMQREACVCGPAEESKETMLNFLGVDETAAIRSLDWKGVYSSHEIYIGEDLNVKVIFLDLRFEKDSWWLMDMGDMLGEQQWAWLQQELQLSTADVNLVVSSLQTFANHRQDATTSVPT</sequence>
<dbReference type="EMBL" id="HG735560">
    <property type="protein sequence ID" value="CDJ36117.1"/>
    <property type="molecule type" value="Genomic_DNA"/>
</dbReference>